<gene>
    <name evidence="2" type="ORF">WMY93_019266</name>
</gene>
<dbReference type="AlphaFoldDB" id="A0AAW0NGL5"/>
<organism evidence="2 3">
    <name type="scientific">Mugilogobius chulae</name>
    <name type="common">yellowstripe goby</name>
    <dbReference type="NCBI Taxonomy" id="88201"/>
    <lineage>
        <taxon>Eukaryota</taxon>
        <taxon>Metazoa</taxon>
        <taxon>Chordata</taxon>
        <taxon>Craniata</taxon>
        <taxon>Vertebrata</taxon>
        <taxon>Euteleostomi</taxon>
        <taxon>Actinopterygii</taxon>
        <taxon>Neopterygii</taxon>
        <taxon>Teleostei</taxon>
        <taxon>Neoteleostei</taxon>
        <taxon>Acanthomorphata</taxon>
        <taxon>Gobiaria</taxon>
        <taxon>Gobiiformes</taxon>
        <taxon>Gobioidei</taxon>
        <taxon>Gobiidae</taxon>
        <taxon>Gobionellinae</taxon>
        <taxon>Mugilogobius</taxon>
    </lineage>
</organism>
<sequence>MRVWPLVNEFNTTANMFCFQTSSRGRLSSEKQRRKDAKQSYVRKCFSHAVDKLASHALSSISTHFQDEEAGCRRVRGHTGSEDSPLSAAESETPTKDNVDSPSPKESETQAHRRTVLHKLRMLQRKVTANGSFTRILADAALSQCDMAEELSRQLEDILSTYCRESVSDDNTVANGQSHSPEFNGLSKDQDKQGGGKVSREVDKEQTKSQDKKK</sequence>
<accession>A0AAW0NGL5</accession>
<protein>
    <submittedName>
        <fullName evidence="2">Uncharacterized protein</fullName>
    </submittedName>
</protein>
<dbReference type="EMBL" id="JBBPFD010000014">
    <property type="protein sequence ID" value="KAK7898413.1"/>
    <property type="molecule type" value="Genomic_DNA"/>
</dbReference>
<name>A0AAW0NGL5_9GOBI</name>
<comment type="caution">
    <text evidence="2">The sequence shown here is derived from an EMBL/GenBank/DDBJ whole genome shotgun (WGS) entry which is preliminary data.</text>
</comment>
<feature type="compositionally biased region" description="Polar residues" evidence="1">
    <location>
        <begin position="169"/>
        <end position="181"/>
    </location>
</feature>
<reference evidence="3" key="1">
    <citation type="submission" date="2024-04" db="EMBL/GenBank/DDBJ databases">
        <title>Salinicola lusitanus LLJ914,a marine bacterium isolated from the Okinawa Trough.</title>
        <authorList>
            <person name="Li J."/>
        </authorList>
    </citation>
    <scope>NUCLEOTIDE SEQUENCE [LARGE SCALE GENOMIC DNA]</scope>
</reference>
<feature type="compositionally biased region" description="Basic and acidic residues" evidence="1">
    <location>
        <begin position="93"/>
        <end position="111"/>
    </location>
</feature>
<evidence type="ECO:0000313" key="3">
    <source>
        <dbReference type="Proteomes" id="UP001460270"/>
    </source>
</evidence>
<feature type="compositionally biased region" description="Basic and acidic residues" evidence="1">
    <location>
        <begin position="188"/>
        <end position="214"/>
    </location>
</feature>
<evidence type="ECO:0000256" key="1">
    <source>
        <dbReference type="SAM" id="MobiDB-lite"/>
    </source>
</evidence>
<dbReference type="Proteomes" id="UP001460270">
    <property type="component" value="Unassembled WGS sequence"/>
</dbReference>
<proteinExistence type="predicted"/>
<feature type="region of interest" description="Disordered" evidence="1">
    <location>
        <begin position="169"/>
        <end position="214"/>
    </location>
</feature>
<keyword evidence="3" id="KW-1185">Reference proteome</keyword>
<feature type="region of interest" description="Disordered" evidence="1">
    <location>
        <begin position="73"/>
        <end position="115"/>
    </location>
</feature>
<evidence type="ECO:0000313" key="2">
    <source>
        <dbReference type="EMBL" id="KAK7898413.1"/>
    </source>
</evidence>